<dbReference type="Proteomes" id="UP000306602">
    <property type="component" value="Unassembled WGS sequence"/>
</dbReference>
<gene>
    <name evidence="2" type="ORF">E4Z66_06355</name>
</gene>
<keyword evidence="1" id="KW-0812">Transmembrane</keyword>
<evidence type="ECO:0000313" key="3">
    <source>
        <dbReference type="Proteomes" id="UP000306602"/>
    </source>
</evidence>
<dbReference type="AlphaFoldDB" id="A0A4S4NKA3"/>
<keyword evidence="1" id="KW-1133">Transmembrane helix</keyword>
<reference evidence="2 3" key="1">
    <citation type="submission" date="2019-04" db="EMBL/GenBank/DDBJ databases">
        <title>Shimia ponticola sp. nov., isolated from seawater.</title>
        <authorList>
            <person name="Kim Y.-O."/>
            <person name="Yoon J.-H."/>
        </authorList>
    </citation>
    <scope>NUCLEOTIDE SEQUENCE [LARGE SCALE GENOMIC DNA]</scope>
    <source>
        <strain evidence="2 3">MYP11</strain>
    </source>
</reference>
<dbReference type="RefSeq" id="WP_136462157.1">
    <property type="nucleotide sequence ID" value="NZ_SRKY01000002.1"/>
</dbReference>
<protein>
    <recommendedName>
        <fullName evidence="4">Pilus assembly protein</fullName>
    </recommendedName>
</protein>
<comment type="caution">
    <text evidence="2">The sequence shown here is derived from an EMBL/GenBank/DDBJ whole genome shotgun (WGS) entry which is preliminary data.</text>
</comment>
<keyword evidence="1" id="KW-0472">Membrane</keyword>
<proteinExistence type="predicted"/>
<accession>A0A4S4NKA3</accession>
<feature type="transmembrane region" description="Helical" evidence="1">
    <location>
        <begin position="20"/>
        <end position="40"/>
    </location>
</feature>
<keyword evidence="3" id="KW-1185">Reference proteome</keyword>
<dbReference type="EMBL" id="SRKY01000002">
    <property type="protein sequence ID" value="THH36570.1"/>
    <property type="molecule type" value="Genomic_DNA"/>
</dbReference>
<organism evidence="2 3">
    <name type="scientific">Aliishimia ponticola</name>
    <dbReference type="NCBI Taxonomy" id="2499833"/>
    <lineage>
        <taxon>Bacteria</taxon>
        <taxon>Pseudomonadati</taxon>
        <taxon>Pseudomonadota</taxon>
        <taxon>Alphaproteobacteria</taxon>
        <taxon>Rhodobacterales</taxon>
        <taxon>Paracoccaceae</taxon>
        <taxon>Aliishimia</taxon>
    </lineage>
</organism>
<evidence type="ECO:0000256" key="1">
    <source>
        <dbReference type="SAM" id="Phobius"/>
    </source>
</evidence>
<evidence type="ECO:0000313" key="2">
    <source>
        <dbReference type="EMBL" id="THH36570.1"/>
    </source>
</evidence>
<evidence type="ECO:0008006" key="4">
    <source>
        <dbReference type="Google" id="ProtNLM"/>
    </source>
</evidence>
<name>A0A4S4NKA3_9RHOB</name>
<sequence>MITLLKDFCRKEDGAITVDWVVLTAAVVALGVAAGIAMTASTTDLSNDIWTYMDSLNLF</sequence>